<dbReference type="EMBL" id="JAMQYH010000407">
    <property type="protein sequence ID" value="KAJ1682993.1"/>
    <property type="molecule type" value="Genomic_DNA"/>
</dbReference>
<evidence type="ECO:0000256" key="1">
    <source>
        <dbReference type="ARBA" id="ARBA00022737"/>
    </source>
</evidence>
<dbReference type="InterPro" id="IPR017871">
    <property type="entry name" value="ABC_transporter-like_CS"/>
</dbReference>
<dbReference type="AlphaFoldDB" id="A0A9P9Z6J4"/>
<dbReference type="FunFam" id="3.40.50.300:FF:001320">
    <property type="entry name" value="Heme ABC transporter ATP-binding protein"/>
    <property type="match status" value="1"/>
</dbReference>
<evidence type="ECO:0000313" key="5">
    <source>
        <dbReference type="EMBL" id="KAJ1682993.1"/>
    </source>
</evidence>
<evidence type="ECO:0000259" key="4">
    <source>
        <dbReference type="PROSITE" id="PS50893"/>
    </source>
</evidence>
<dbReference type="SMART" id="SM00382">
    <property type="entry name" value="AAA"/>
    <property type="match status" value="2"/>
</dbReference>
<keyword evidence="2" id="KW-0547">Nucleotide-binding</keyword>
<dbReference type="Gene3D" id="3.40.50.300">
    <property type="entry name" value="P-loop containing nucleotide triphosphate hydrolases"/>
    <property type="match status" value="2"/>
</dbReference>
<proteinExistence type="predicted"/>
<dbReference type="Pfam" id="PF00005">
    <property type="entry name" value="ABC_tran"/>
    <property type="match status" value="2"/>
</dbReference>
<name>A0A9P9Z6J4_9POAL</name>
<dbReference type="GO" id="GO:0016887">
    <property type="term" value="F:ATP hydrolysis activity"/>
    <property type="evidence" value="ECO:0007669"/>
    <property type="project" value="InterPro"/>
</dbReference>
<sequence>MTALHTSDLTLTWPDGTPAVTGLDLGLGPGRHGLVGDNGSGKSTLLRLLAGELVAERGSVTVDGRLGYVAQAPLPDAGGTVGDALGVGPALRALAAIEAGSVEVADFDAVGEDWDVAERAEAALGRLGLHRLEPGRPLAEVSGGELSLLRLAGVLLHRPDVLLLDEPSNDLDGAGRERLTDLVRGWPGLLLLASHDRVLLEEVDDVGELRRDRHGATSLRWYGGGWSAYVAAVEAEQDAARQAATTAAADLRRERRDLVRARTALAGRARTAAKAEREKRVPKIVAHGRRMQAQESAGRYRGLHEDRVEAARERADAAEERVREDAVVELDLPATRVPERREVARLEALVPAYGDAAPLDLVLRGPERVALSGPNGIGKTSVLRALTGELPPRSGTARVHVPWRMLDQTRSGVLDPALSVAANARLAAPGTEEERLRGSLARFGFRGRAAERTAAVLSGGERLRATLACLLLGEPAPQLLLLDEPTNDLDVSGVRRLVEALASYEGALLVVSHDEAFLADLDLHRRVEVRRPQPS</sequence>
<evidence type="ECO:0000256" key="2">
    <source>
        <dbReference type="ARBA" id="ARBA00022741"/>
    </source>
</evidence>
<dbReference type="PANTHER" id="PTHR19211:SF6">
    <property type="entry name" value="BLL7188 PROTEIN"/>
    <property type="match status" value="1"/>
</dbReference>
<dbReference type="SUPFAM" id="SSF52540">
    <property type="entry name" value="P-loop containing nucleoside triphosphate hydrolases"/>
    <property type="match status" value="2"/>
</dbReference>
<dbReference type="GO" id="GO:0005524">
    <property type="term" value="F:ATP binding"/>
    <property type="evidence" value="ECO:0007669"/>
    <property type="project" value="UniProtKB-KW"/>
</dbReference>
<organism evidence="5 6">
    <name type="scientific">Rhynchospora breviuscula</name>
    <dbReference type="NCBI Taxonomy" id="2022672"/>
    <lineage>
        <taxon>Eukaryota</taxon>
        <taxon>Viridiplantae</taxon>
        <taxon>Streptophyta</taxon>
        <taxon>Embryophyta</taxon>
        <taxon>Tracheophyta</taxon>
        <taxon>Spermatophyta</taxon>
        <taxon>Magnoliopsida</taxon>
        <taxon>Liliopsida</taxon>
        <taxon>Poales</taxon>
        <taxon>Cyperaceae</taxon>
        <taxon>Cyperoideae</taxon>
        <taxon>Rhynchosporeae</taxon>
        <taxon>Rhynchospora</taxon>
    </lineage>
</organism>
<reference evidence="5" key="1">
    <citation type="journal article" date="2022" name="Cell">
        <title>Repeat-based holocentromeres influence genome architecture and karyotype evolution.</title>
        <authorList>
            <person name="Hofstatter P.G."/>
            <person name="Thangavel G."/>
            <person name="Lux T."/>
            <person name="Neumann P."/>
            <person name="Vondrak T."/>
            <person name="Novak P."/>
            <person name="Zhang M."/>
            <person name="Costa L."/>
            <person name="Castellani M."/>
            <person name="Scott A."/>
            <person name="Toegelov H."/>
            <person name="Fuchs J."/>
            <person name="Mata-Sucre Y."/>
            <person name="Dias Y."/>
            <person name="Vanzela A.L.L."/>
            <person name="Huettel B."/>
            <person name="Almeida C.C.S."/>
            <person name="Simkova H."/>
            <person name="Souza G."/>
            <person name="Pedrosa-Harand A."/>
            <person name="Macas J."/>
            <person name="Mayer K.F.X."/>
            <person name="Houben A."/>
            <person name="Marques A."/>
        </authorList>
    </citation>
    <scope>NUCLEOTIDE SEQUENCE</scope>
    <source>
        <strain evidence="5">RhyBre1mFocal</strain>
    </source>
</reference>
<protein>
    <recommendedName>
        <fullName evidence="4">ABC transporter domain-containing protein</fullName>
    </recommendedName>
</protein>
<dbReference type="InterPro" id="IPR027417">
    <property type="entry name" value="P-loop_NTPase"/>
</dbReference>
<keyword evidence="6" id="KW-1185">Reference proteome</keyword>
<comment type="caution">
    <text evidence="5">The sequence shown here is derived from an EMBL/GenBank/DDBJ whole genome shotgun (WGS) entry which is preliminary data.</text>
</comment>
<feature type="domain" description="ABC transporter" evidence="4">
    <location>
        <begin position="4"/>
        <end position="248"/>
    </location>
</feature>
<accession>A0A9P9Z6J4</accession>
<dbReference type="PANTHER" id="PTHR19211">
    <property type="entry name" value="ATP-BINDING TRANSPORT PROTEIN-RELATED"/>
    <property type="match status" value="1"/>
</dbReference>
<dbReference type="InterPro" id="IPR003593">
    <property type="entry name" value="AAA+_ATPase"/>
</dbReference>
<keyword evidence="3" id="KW-0067">ATP-binding</keyword>
<evidence type="ECO:0000313" key="6">
    <source>
        <dbReference type="Proteomes" id="UP001151287"/>
    </source>
</evidence>
<dbReference type="InterPro" id="IPR003439">
    <property type="entry name" value="ABC_transporter-like_ATP-bd"/>
</dbReference>
<evidence type="ECO:0000256" key="3">
    <source>
        <dbReference type="ARBA" id="ARBA00022840"/>
    </source>
</evidence>
<dbReference type="Proteomes" id="UP001151287">
    <property type="component" value="Unassembled WGS sequence"/>
</dbReference>
<dbReference type="InterPro" id="IPR050611">
    <property type="entry name" value="ABCF"/>
</dbReference>
<dbReference type="PROSITE" id="PS00211">
    <property type="entry name" value="ABC_TRANSPORTER_1"/>
    <property type="match status" value="1"/>
</dbReference>
<dbReference type="PROSITE" id="PS50893">
    <property type="entry name" value="ABC_TRANSPORTER_2"/>
    <property type="match status" value="1"/>
</dbReference>
<dbReference type="OrthoDB" id="2110130at2759"/>
<gene>
    <name evidence="5" type="ORF">LUZ63_021773</name>
</gene>
<keyword evidence="1" id="KW-0677">Repeat</keyword>